<dbReference type="Gene3D" id="2.40.50.100">
    <property type="match status" value="1"/>
</dbReference>
<comment type="subcellular location">
    <subcellularLocation>
        <location evidence="1">Cell envelope</location>
    </subcellularLocation>
</comment>
<reference evidence="4" key="1">
    <citation type="submission" date="2020-07" db="EMBL/GenBank/DDBJ databases">
        <title>Genomic analysis of a strain of Sedimentibacter Hydroxybenzoicus DSM7310.</title>
        <authorList>
            <person name="Ma S."/>
        </authorList>
    </citation>
    <scope>NUCLEOTIDE SEQUENCE</scope>
    <source>
        <strain evidence="4">DSM 7310</strain>
    </source>
</reference>
<accession>A0A974GVT4</accession>
<evidence type="ECO:0000313" key="4">
    <source>
        <dbReference type="EMBL" id="NYB73747.1"/>
    </source>
</evidence>
<keyword evidence="5" id="KW-1185">Reference proteome</keyword>
<evidence type="ECO:0000256" key="3">
    <source>
        <dbReference type="SAM" id="Coils"/>
    </source>
</evidence>
<dbReference type="EMBL" id="JACBNQ010000004">
    <property type="protein sequence ID" value="NYB73747.1"/>
    <property type="molecule type" value="Genomic_DNA"/>
</dbReference>
<evidence type="ECO:0000313" key="5">
    <source>
        <dbReference type="Proteomes" id="UP000611629"/>
    </source>
</evidence>
<gene>
    <name evidence="4" type="ORF">HZF24_06285</name>
</gene>
<proteinExistence type="predicted"/>
<feature type="coiled-coil region" evidence="3">
    <location>
        <begin position="92"/>
        <end position="142"/>
    </location>
</feature>
<evidence type="ECO:0000256" key="1">
    <source>
        <dbReference type="ARBA" id="ARBA00004196"/>
    </source>
</evidence>
<name>A0A974GVT4_SEDHY</name>
<dbReference type="Proteomes" id="UP000611629">
    <property type="component" value="Unassembled WGS sequence"/>
</dbReference>
<dbReference type="PANTHER" id="PTHR32347">
    <property type="entry name" value="EFFLUX SYSTEM COMPONENT YKNX-RELATED"/>
    <property type="match status" value="1"/>
</dbReference>
<dbReference type="RefSeq" id="WP_179237442.1">
    <property type="nucleotide sequence ID" value="NZ_JACBNQ010000004.1"/>
</dbReference>
<sequence>MQKKYIKALISFFIIIFILTILSRVADSVTVAVVMVQTPRRGSINHEIVIEGSIEASGKNKIKIQEGFRIDAIYAERGQRVAKGDKLLYLGKEEIEKQLSRLQIEIEILELNRQNIELQTYENIYEEEIKRAQIALDRALNDRDINIQINGVELESDKRAVEDAEISLNLAVKQKEKQDAKNEEDLRKNENEKKRLELELQMKRNEYKDIEELNKVDNIVYAEEDGIVDEIYVKEGEKTTGGEVISIIDSGAEYIFTGKADAEKAKYMKAGDTISIKLSGKTISIDNVEIKSIIPEPEDSTVKITAVIPENSNISPGMSATARHIYSTDEYPRIIPIRALRNDNGQYYVLAVEEKNTVMGKEKISYRVNVEVADKNDSLAAISSVGNEEIIIKSNKPISEGERVRVEK</sequence>
<evidence type="ECO:0000256" key="2">
    <source>
        <dbReference type="ARBA" id="ARBA00023054"/>
    </source>
</evidence>
<protein>
    <submittedName>
        <fullName evidence="4">HlyD family efflux transporter periplasmic adaptor subunit</fullName>
    </submittedName>
</protein>
<dbReference type="InterPro" id="IPR050465">
    <property type="entry name" value="UPF0194_transport"/>
</dbReference>
<keyword evidence="2 3" id="KW-0175">Coiled coil</keyword>
<feature type="coiled-coil region" evidence="3">
    <location>
        <begin position="172"/>
        <end position="213"/>
    </location>
</feature>
<dbReference type="Gene3D" id="2.40.420.20">
    <property type="match status" value="1"/>
</dbReference>
<organism evidence="4 5">
    <name type="scientific">Sedimentibacter hydroxybenzoicus DSM 7310</name>
    <dbReference type="NCBI Taxonomy" id="1123245"/>
    <lineage>
        <taxon>Bacteria</taxon>
        <taxon>Bacillati</taxon>
        <taxon>Bacillota</taxon>
        <taxon>Tissierellia</taxon>
        <taxon>Sedimentibacter</taxon>
    </lineage>
</organism>
<comment type="caution">
    <text evidence="4">The sequence shown here is derived from an EMBL/GenBank/DDBJ whole genome shotgun (WGS) entry which is preliminary data.</text>
</comment>
<dbReference type="AlphaFoldDB" id="A0A974GVT4"/>
<dbReference type="GO" id="GO:0030313">
    <property type="term" value="C:cell envelope"/>
    <property type="evidence" value="ECO:0007669"/>
    <property type="project" value="UniProtKB-SubCell"/>
</dbReference>